<reference evidence="3 4" key="1">
    <citation type="submission" date="2022-06" db="EMBL/GenBank/DDBJ databases">
        <title>Isolation of gut microbiota from human fecal samples.</title>
        <authorList>
            <person name="Pamer E.G."/>
            <person name="Barat B."/>
            <person name="Waligurski E."/>
            <person name="Medina S."/>
            <person name="Paddock L."/>
            <person name="Mostad J."/>
        </authorList>
    </citation>
    <scope>NUCLEOTIDE SEQUENCE [LARGE SCALE GENOMIC DNA]</scope>
    <source>
        <strain evidence="3 4">DFI.6.1</strain>
    </source>
</reference>
<feature type="transmembrane region" description="Helical" evidence="2">
    <location>
        <begin position="240"/>
        <end position="260"/>
    </location>
</feature>
<evidence type="ECO:0000256" key="1">
    <source>
        <dbReference type="SAM" id="MobiDB-lite"/>
    </source>
</evidence>
<feature type="compositionally biased region" description="Acidic residues" evidence="1">
    <location>
        <begin position="290"/>
        <end position="303"/>
    </location>
</feature>
<feature type="transmembrane region" description="Helical" evidence="2">
    <location>
        <begin position="85"/>
        <end position="106"/>
    </location>
</feature>
<comment type="caution">
    <text evidence="3">The sequence shown here is derived from an EMBL/GenBank/DDBJ whole genome shotgun (WGS) entry which is preliminary data.</text>
</comment>
<organism evidence="3 4">
    <name type="scientific">Massilicoli timonensis</name>
    <dbReference type="NCBI Taxonomy" id="2015901"/>
    <lineage>
        <taxon>Bacteria</taxon>
        <taxon>Bacillati</taxon>
        <taxon>Bacillota</taxon>
        <taxon>Erysipelotrichia</taxon>
        <taxon>Erysipelotrichales</taxon>
        <taxon>Erysipelotrichaceae</taxon>
        <taxon>Massilicoli</taxon>
    </lineage>
</organism>
<keyword evidence="2" id="KW-0812">Transmembrane</keyword>
<feature type="region of interest" description="Disordered" evidence="1">
    <location>
        <begin position="274"/>
        <end position="303"/>
    </location>
</feature>
<keyword evidence="2" id="KW-0472">Membrane</keyword>
<evidence type="ECO:0000313" key="3">
    <source>
        <dbReference type="EMBL" id="MCQ5122626.1"/>
    </source>
</evidence>
<gene>
    <name evidence="3" type="ORF">NE663_10220</name>
</gene>
<keyword evidence="4" id="KW-1185">Reference proteome</keyword>
<feature type="transmembrane region" description="Helical" evidence="2">
    <location>
        <begin position="193"/>
        <end position="213"/>
    </location>
</feature>
<sequence length="498" mass="57064">MKKSIILYMLGAVSLILAPFFNNFNYFSGTLFLIIVAVALYFSLSKIKKSYLALSNIFTAVWIGSIGLSNLKLLTYQRPWAIKTWIFLSIGYILVCIFMEIGNYFNWEKLTKGINKLDFSDTTFSQLFLLNIVLFSLSLFGFIMTVKINGFIPFFETENINAYSQFYTKFFLLSHFSIINIPLAYISFRQTNVLFLKISLFAIIIIQTFVIPILSVNRGVFLIGALILTLVIAYTSKRKFLTLIVCIFVSFSGYEIGSIGRHYTNKMLESSFKQSETVPTREPDDKVAPTDEENAENELEEKEQNEEVISYNQYGEYLRKVNDSLVVVEHSSETLHNISAKIPAKLLFLYSYLTVSHDNFDLAVKYNDSYSYGLRQLSGFKFIVNRINPALYTDLIEYRVQGNLTTSNFLSTSLYDFGIIGLLVFSVLFGLLAGIVEKIYQRSNSLTSLLLLSFLFYCTVLCFYSNYTAQFIFIMNLVSLLTISIFLGTVRYLKSRMK</sequence>
<dbReference type="NCBIfam" id="TIGR04370">
    <property type="entry name" value="glyco_rpt_poly"/>
    <property type="match status" value="1"/>
</dbReference>
<feature type="transmembrane region" description="Helical" evidence="2">
    <location>
        <begin position="473"/>
        <end position="493"/>
    </location>
</feature>
<feature type="transmembrane region" description="Helical" evidence="2">
    <location>
        <begin position="166"/>
        <end position="186"/>
    </location>
</feature>
<evidence type="ECO:0000256" key="2">
    <source>
        <dbReference type="SAM" id="Phobius"/>
    </source>
</evidence>
<dbReference type="Proteomes" id="UP001524435">
    <property type="component" value="Unassembled WGS sequence"/>
</dbReference>
<feature type="transmembrane region" description="Helical" evidence="2">
    <location>
        <begin position="219"/>
        <end position="235"/>
    </location>
</feature>
<feature type="transmembrane region" description="Helical" evidence="2">
    <location>
        <begin position="417"/>
        <end position="436"/>
    </location>
</feature>
<accession>A0ABT1SN24</accession>
<keyword evidence="2" id="KW-1133">Transmembrane helix</keyword>
<dbReference type="EMBL" id="JANGCH010000021">
    <property type="protein sequence ID" value="MCQ5122626.1"/>
    <property type="molecule type" value="Genomic_DNA"/>
</dbReference>
<evidence type="ECO:0000313" key="4">
    <source>
        <dbReference type="Proteomes" id="UP001524435"/>
    </source>
</evidence>
<feature type="transmembrane region" description="Helical" evidence="2">
    <location>
        <begin position="51"/>
        <end position="73"/>
    </location>
</feature>
<feature type="transmembrane region" description="Helical" evidence="2">
    <location>
        <begin position="27"/>
        <end position="44"/>
    </location>
</feature>
<feature type="transmembrane region" description="Helical" evidence="2">
    <location>
        <begin position="448"/>
        <end position="467"/>
    </location>
</feature>
<name>A0ABT1SN24_9FIRM</name>
<feature type="compositionally biased region" description="Basic and acidic residues" evidence="1">
    <location>
        <begin position="279"/>
        <end position="289"/>
    </location>
</feature>
<proteinExistence type="predicted"/>
<feature type="transmembrane region" description="Helical" evidence="2">
    <location>
        <begin position="5"/>
        <end position="21"/>
    </location>
</feature>
<protein>
    <submittedName>
        <fullName evidence="3">Oligosaccharide repeat unit polymerase</fullName>
    </submittedName>
</protein>
<feature type="transmembrane region" description="Helical" evidence="2">
    <location>
        <begin position="127"/>
        <end position="146"/>
    </location>
</feature>
<dbReference type="RefSeq" id="WP_256198319.1">
    <property type="nucleotide sequence ID" value="NZ_JANGCH010000021.1"/>
</dbReference>